<evidence type="ECO:0000256" key="3">
    <source>
        <dbReference type="ARBA" id="ARBA00022650"/>
    </source>
</evidence>
<keyword evidence="10" id="KW-1185">Reference proteome</keyword>
<dbReference type="Proteomes" id="UP000028492">
    <property type="component" value="Chromosome"/>
</dbReference>
<feature type="domain" description="Aspartate/glutamate/uridylate kinase" evidence="8">
    <location>
        <begin position="22"/>
        <end position="242"/>
    </location>
</feature>
<dbReference type="InterPro" id="IPR036393">
    <property type="entry name" value="AceGlu_kinase-like_sf"/>
</dbReference>
<dbReference type="SUPFAM" id="SSF53633">
    <property type="entry name" value="Carbamate kinase-like"/>
    <property type="match status" value="1"/>
</dbReference>
<dbReference type="eggNOG" id="COG0263">
    <property type="taxonomic scope" value="Bacteria"/>
</dbReference>
<evidence type="ECO:0000256" key="4">
    <source>
        <dbReference type="ARBA" id="ARBA00022679"/>
    </source>
</evidence>
<evidence type="ECO:0000259" key="8">
    <source>
        <dbReference type="Pfam" id="PF00696"/>
    </source>
</evidence>
<evidence type="ECO:0000313" key="9">
    <source>
        <dbReference type="EMBL" id="AIG76753.1"/>
    </source>
</evidence>
<accession>A0A075UUP1</accession>
<sequence>MSTNSLPVTATPAEDLVPQEGRVVLKIGTSSLITDGGLDTVKLDRLCETVHRGLLAGLRPVLLASGAIAIGRHLHPALAVDDPVALQVSAALGQSQLYSAIHAAFAERGVQTGQLLLTPPDLVDDDRGGGVRHTLHTMLALGMVPVVNENDALGVRNNDVLAALLGGCLQAELLLLLTNVPGLYDSNPKLAPGARHIQEVPVLTAETERQAGGAIGDGGTGGMLTKLGACWIATFSGVRTVIAESADPDVLIAAHGGRPTGTVFHPRAVTGATPGIGTLWRAFRTPPSGALHCTPDGREAVLRGEPVCHHHVAAVHGAAVPGDVVDICDRQGRPLARGPLSRAVEPGGAPAAPVVEGGDYVQIMEDLPCQ</sequence>
<dbReference type="FunFam" id="3.40.1160.10:FF:000006">
    <property type="entry name" value="Glutamate 5-kinase"/>
    <property type="match status" value="1"/>
</dbReference>
<dbReference type="GO" id="GO:0005524">
    <property type="term" value="F:ATP binding"/>
    <property type="evidence" value="ECO:0007669"/>
    <property type="project" value="UniProtKB-KW"/>
</dbReference>
<keyword evidence="3" id="KW-0641">Proline biosynthesis</keyword>
<dbReference type="GO" id="GO:0005829">
    <property type="term" value="C:cytosol"/>
    <property type="evidence" value="ECO:0007669"/>
    <property type="project" value="TreeGrafter"/>
</dbReference>
<dbReference type="RefSeq" id="WP_051972514.1">
    <property type="nucleotide sequence ID" value="NZ_CP008953.1"/>
</dbReference>
<dbReference type="AlphaFoldDB" id="A0A075UUP1"/>
<evidence type="ECO:0000313" key="10">
    <source>
        <dbReference type="Proteomes" id="UP000028492"/>
    </source>
</evidence>
<dbReference type="PRINTS" id="PR00474">
    <property type="entry name" value="GLU5KINASE"/>
</dbReference>
<keyword evidence="1" id="KW-0963">Cytoplasm</keyword>
<dbReference type="PROSITE" id="PS00902">
    <property type="entry name" value="GLUTAMATE_5_KINASE"/>
    <property type="match status" value="1"/>
</dbReference>
<dbReference type="HOGENOM" id="CLU_025400_2_0_11"/>
<dbReference type="InterPro" id="IPR011529">
    <property type="entry name" value="Glu_5kinase"/>
</dbReference>
<dbReference type="NCBIfam" id="TIGR01027">
    <property type="entry name" value="proB"/>
    <property type="match status" value="1"/>
</dbReference>
<name>A0A075UUP1_9PSEU</name>
<dbReference type="PANTHER" id="PTHR43654">
    <property type="entry name" value="GLUTAMATE 5-KINASE"/>
    <property type="match status" value="1"/>
</dbReference>
<protein>
    <recommendedName>
        <fullName evidence="8">Aspartate/glutamate/uridylate kinase domain-containing protein</fullName>
    </recommendedName>
</protein>
<dbReference type="EMBL" id="CP008953">
    <property type="protein sequence ID" value="AIG76753.1"/>
    <property type="molecule type" value="Genomic_DNA"/>
</dbReference>
<dbReference type="GO" id="GO:0004349">
    <property type="term" value="F:glutamate 5-kinase activity"/>
    <property type="evidence" value="ECO:0007669"/>
    <property type="project" value="InterPro"/>
</dbReference>
<evidence type="ECO:0000256" key="7">
    <source>
        <dbReference type="ARBA" id="ARBA00022840"/>
    </source>
</evidence>
<dbReference type="STRING" id="208439.AJAP_19450"/>
<dbReference type="InterPro" id="IPR005715">
    <property type="entry name" value="Glu_5kinase/COase_Synthase"/>
</dbReference>
<keyword evidence="2" id="KW-0028">Amino-acid biosynthesis</keyword>
<reference evidence="9 10" key="1">
    <citation type="journal article" date="2014" name="J. Biotechnol.">
        <title>Complete genome sequence of the actinobacterium Amycolatopsis japonica MG417-CF17(T) (=DSM 44213T) producing (S,S)-N,N'-ethylenediaminedisuccinic acid.</title>
        <authorList>
            <person name="Stegmann E."/>
            <person name="Albersmeier A."/>
            <person name="Spohn M."/>
            <person name="Gert H."/>
            <person name="Weber T."/>
            <person name="Wohlleben W."/>
            <person name="Kalinowski J."/>
            <person name="Ruckert C."/>
        </authorList>
    </citation>
    <scope>NUCLEOTIDE SEQUENCE [LARGE SCALE GENOMIC DNA]</scope>
    <source>
        <strain evidence="10">MG417-CF17 (DSM 44213)</strain>
    </source>
</reference>
<evidence type="ECO:0000256" key="1">
    <source>
        <dbReference type="ARBA" id="ARBA00022490"/>
    </source>
</evidence>
<keyword evidence="7" id="KW-0067">ATP-binding</keyword>
<dbReference type="PROSITE" id="PS50890">
    <property type="entry name" value="PUA"/>
    <property type="match status" value="1"/>
</dbReference>
<evidence type="ECO:0000256" key="5">
    <source>
        <dbReference type="ARBA" id="ARBA00022741"/>
    </source>
</evidence>
<dbReference type="Gene3D" id="3.40.1160.10">
    <property type="entry name" value="Acetylglutamate kinase-like"/>
    <property type="match status" value="1"/>
</dbReference>
<dbReference type="InterPro" id="IPR001048">
    <property type="entry name" value="Asp/Glu/Uridylate_kinase"/>
</dbReference>
<dbReference type="SUPFAM" id="SSF88697">
    <property type="entry name" value="PUA domain-like"/>
    <property type="match status" value="1"/>
</dbReference>
<dbReference type="PANTHER" id="PTHR43654:SF1">
    <property type="entry name" value="ISOPENTENYL PHOSPHATE KINASE"/>
    <property type="match status" value="1"/>
</dbReference>
<evidence type="ECO:0000256" key="2">
    <source>
        <dbReference type="ARBA" id="ARBA00022605"/>
    </source>
</evidence>
<dbReference type="InterPro" id="IPR001057">
    <property type="entry name" value="Glu/AcGlu_kinase"/>
</dbReference>
<evidence type="ECO:0000256" key="6">
    <source>
        <dbReference type="ARBA" id="ARBA00022777"/>
    </source>
</evidence>
<keyword evidence="6" id="KW-0418">Kinase</keyword>
<dbReference type="PIRSF" id="PIRSF000729">
    <property type="entry name" value="GK"/>
    <property type="match status" value="1"/>
</dbReference>
<keyword evidence="4" id="KW-0808">Transferase</keyword>
<dbReference type="InterPro" id="IPR019797">
    <property type="entry name" value="Glutamate_5-kinase_CS"/>
</dbReference>
<keyword evidence="5" id="KW-0547">Nucleotide-binding</keyword>
<dbReference type="KEGG" id="aja:AJAP_19450"/>
<dbReference type="InterPro" id="IPR015947">
    <property type="entry name" value="PUA-like_sf"/>
</dbReference>
<organism evidence="9 10">
    <name type="scientific">Amycolatopsis japonica</name>
    <dbReference type="NCBI Taxonomy" id="208439"/>
    <lineage>
        <taxon>Bacteria</taxon>
        <taxon>Bacillati</taxon>
        <taxon>Actinomycetota</taxon>
        <taxon>Actinomycetes</taxon>
        <taxon>Pseudonocardiales</taxon>
        <taxon>Pseudonocardiaceae</taxon>
        <taxon>Amycolatopsis</taxon>
        <taxon>Amycolatopsis japonica group</taxon>
    </lineage>
</organism>
<dbReference type="GO" id="GO:0008652">
    <property type="term" value="P:amino acid biosynthetic process"/>
    <property type="evidence" value="ECO:0007669"/>
    <property type="project" value="UniProtKB-KW"/>
</dbReference>
<dbReference type="Pfam" id="PF00696">
    <property type="entry name" value="AA_kinase"/>
    <property type="match status" value="1"/>
</dbReference>
<proteinExistence type="predicted"/>
<gene>
    <name evidence="9" type="ORF">AJAP_19450</name>
</gene>